<keyword evidence="2" id="KW-1003">Cell membrane</keyword>
<dbReference type="InterPro" id="IPR034746">
    <property type="entry name" value="POTRA"/>
</dbReference>
<keyword evidence="11" id="KW-1185">Reference proteome</keyword>
<dbReference type="Pfam" id="PF08478">
    <property type="entry name" value="POTRA_1"/>
    <property type="match status" value="1"/>
</dbReference>
<dbReference type="OrthoDB" id="4793367at2"/>
<name>A0A7J5UKK1_9MICO</name>
<feature type="transmembrane region" description="Helical" evidence="8">
    <location>
        <begin position="38"/>
        <end position="62"/>
    </location>
</feature>
<keyword evidence="3" id="KW-0132">Cell division</keyword>
<evidence type="ECO:0000259" key="9">
    <source>
        <dbReference type="PROSITE" id="PS51779"/>
    </source>
</evidence>
<comment type="caution">
    <text evidence="10">The sequence shown here is derived from an EMBL/GenBank/DDBJ whole genome shotgun (WGS) entry which is preliminary data.</text>
</comment>
<dbReference type="PANTHER" id="PTHR37820">
    <property type="entry name" value="CELL DIVISION PROTEIN DIVIB"/>
    <property type="match status" value="1"/>
</dbReference>
<dbReference type="GO" id="GO:0051301">
    <property type="term" value="P:cell division"/>
    <property type="evidence" value="ECO:0007669"/>
    <property type="project" value="UniProtKB-KW"/>
</dbReference>
<evidence type="ECO:0000256" key="4">
    <source>
        <dbReference type="ARBA" id="ARBA00022692"/>
    </source>
</evidence>
<feature type="non-terminal residue" evidence="10">
    <location>
        <position position="1"/>
    </location>
</feature>
<keyword evidence="5 8" id="KW-1133">Transmembrane helix</keyword>
<keyword evidence="6 8" id="KW-0472">Membrane</keyword>
<feature type="domain" description="POTRA" evidence="9">
    <location>
        <begin position="63"/>
        <end position="132"/>
    </location>
</feature>
<keyword evidence="7" id="KW-0131">Cell cycle</keyword>
<evidence type="ECO:0000313" key="11">
    <source>
        <dbReference type="Proteomes" id="UP000451860"/>
    </source>
</evidence>
<dbReference type="InterPro" id="IPR013685">
    <property type="entry name" value="POTRA_FtsQ_type"/>
</dbReference>
<evidence type="ECO:0000313" key="10">
    <source>
        <dbReference type="EMBL" id="KAE8762887.1"/>
    </source>
</evidence>
<evidence type="ECO:0000256" key="3">
    <source>
        <dbReference type="ARBA" id="ARBA00022618"/>
    </source>
</evidence>
<comment type="subcellular location">
    <subcellularLocation>
        <location evidence="1">Membrane</location>
    </subcellularLocation>
</comment>
<dbReference type="InterPro" id="IPR050487">
    <property type="entry name" value="FtsQ_DivIB"/>
</dbReference>
<keyword evidence="4 8" id="KW-0812">Transmembrane</keyword>
<dbReference type="RefSeq" id="WP_152359837.1">
    <property type="nucleotide sequence ID" value="NZ_WHJE01000114.1"/>
</dbReference>
<sequence length="258" mass="26278">PGARPVGTGNGLGRAVTGLSARLAERDAAARRLRRVRLAVAAGVVVLLGAVAWALLVSPLLALRADQIDVRLTGTTVDEAEVRDVLAPAVGTPLLRVGAAGLAERLGRITEVEHAEVVRAWPHGLTVRVTAREPVAAAPAPEGGWALVDGDGVRVGSVGAVPEGLPEVTVPLGDSAETAPALHAVLGVLAALPGDLLGQVAQAGATGTAQVTLTLDDGATVRWGSAEENELKAEVLRVLRQQPAGVYDVSVPRSPTTE</sequence>
<dbReference type="Pfam" id="PF03799">
    <property type="entry name" value="FtsQ_DivIB_C"/>
    <property type="match status" value="1"/>
</dbReference>
<gene>
    <name evidence="10" type="ORF">GB883_17095</name>
</gene>
<evidence type="ECO:0000256" key="8">
    <source>
        <dbReference type="SAM" id="Phobius"/>
    </source>
</evidence>
<dbReference type="PROSITE" id="PS51779">
    <property type="entry name" value="POTRA"/>
    <property type="match status" value="1"/>
</dbReference>
<proteinExistence type="predicted"/>
<dbReference type="Gene3D" id="3.10.20.310">
    <property type="entry name" value="membrane protein fhac"/>
    <property type="match status" value="1"/>
</dbReference>
<evidence type="ECO:0000256" key="5">
    <source>
        <dbReference type="ARBA" id="ARBA00022989"/>
    </source>
</evidence>
<accession>A0A7J5UKK1</accession>
<reference evidence="10 11" key="1">
    <citation type="submission" date="2019-10" db="EMBL/GenBank/DDBJ databases">
        <title>Georgenia wutianyii sp. nov. and Georgenia yuyongxinii sp. nov. isolated from plateau pika (Ochotona curzoniae) in the Qinghai-Tibet plateau of China.</title>
        <authorList>
            <person name="Tian Z."/>
        </authorList>
    </citation>
    <scope>NUCLEOTIDE SEQUENCE [LARGE SCALE GENOMIC DNA]</scope>
    <source>
        <strain evidence="10 11">DSM 21501</strain>
    </source>
</reference>
<protein>
    <submittedName>
        <fullName evidence="10">FtsQ-type POTRA domain-containing protein</fullName>
    </submittedName>
</protein>
<evidence type="ECO:0000256" key="2">
    <source>
        <dbReference type="ARBA" id="ARBA00022475"/>
    </source>
</evidence>
<dbReference type="PANTHER" id="PTHR37820:SF1">
    <property type="entry name" value="CELL DIVISION PROTEIN FTSQ"/>
    <property type="match status" value="1"/>
</dbReference>
<dbReference type="InterPro" id="IPR005548">
    <property type="entry name" value="Cell_div_FtsQ/DivIB_C"/>
</dbReference>
<dbReference type="GO" id="GO:0005886">
    <property type="term" value="C:plasma membrane"/>
    <property type="evidence" value="ECO:0007669"/>
    <property type="project" value="TreeGrafter"/>
</dbReference>
<dbReference type="EMBL" id="WHJE01000114">
    <property type="protein sequence ID" value="KAE8762887.1"/>
    <property type="molecule type" value="Genomic_DNA"/>
</dbReference>
<dbReference type="Proteomes" id="UP000451860">
    <property type="component" value="Unassembled WGS sequence"/>
</dbReference>
<evidence type="ECO:0000256" key="1">
    <source>
        <dbReference type="ARBA" id="ARBA00004370"/>
    </source>
</evidence>
<organism evidence="10 11">
    <name type="scientific">Georgenia thermotolerans</name>
    <dbReference type="NCBI Taxonomy" id="527326"/>
    <lineage>
        <taxon>Bacteria</taxon>
        <taxon>Bacillati</taxon>
        <taxon>Actinomycetota</taxon>
        <taxon>Actinomycetes</taxon>
        <taxon>Micrococcales</taxon>
        <taxon>Bogoriellaceae</taxon>
        <taxon>Georgenia</taxon>
    </lineage>
</organism>
<evidence type="ECO:0000256" key="6">
    <source>
        <dbReference type="ARBA" id="ARBA00023136"/>
    </source>
</evidence>
<dbReference type="AlphaFoldDB" id="A0A7J5UKK1"/>
<evidence type="ECO:0000256" key="7">
    <source>
        <dbReference type="ARBA" id="ARBA00023306"/>
    </source>
</evidence>